<evidence type="ECO:0000313" key="2">
    <source>
        <dbReference type="EMBL" id="RBP33449.1"/>
    </source>
</evidence>
<dbReference type="SUPFAM" id="SSF56935">
    <property type="entry name" value="Porins"/>
    <property type="match status" value="1"/>
</dbReference>
<accession>A0A366GZ80</accession>
<evidence type="ECO:0000256" key="1">
    <source>
        <dbReference type="SAM" id="SignalP"/>
    </source>
</evidence>
<evidence type="ECO:0000313" key="3">
    <source>
        <dbReference type="Proteomes" id="UP000252995"/>
    </source>
</evidence>
<dbReference type="EMBL" id="QNRO01000002">
    <property type="protein sequence ID" value="RBP33449.1"/>
    <property type="molecule type" value="Genomic_DNA"/>
</dbReference>
<gene>
    <name evidence="2" type="ORF">DET50_102264</name>
</gene>
<protein>
    <recommendedName>
        <fullName evidence="4">Porin</fullName>
    </recommendedName>
</protein>
<evidence type="ECO:0008006" key="4">
    <source>
        <dbReference type="Google" id="ProtNLM"/>
    </source>
</evidence>
<keyword evidence="1" id="KW-0732">Signal</keyword>
<comment type="caution">
    <text evidence="2">The sequence shown here is derived from an EMBL/GenBank/DDBJ whole genome shotgun (WGS) entry which is preliminary data.</text>
</comment>
<proteinExistence type="predicted"/>
<feature type="signal peptide" evidence="1">
    <location>
        <begin position="1"/>
        <end position="28"/>
    </location>
</feature>
<reference evidence="2 3" key="1">
    <citation type="submission" date="2018-06" db="EMBL/GenBank/DDBJ databases">
        <title>Freshwater and sediment microbial communities from various areas in North America, analyzing microbe dynamics in response to fracking.</title>
        <authorList>
            <person name="Lamendella R."/>
        </authorList>
    </citation>
    <scope>NUCLEOTIDE SEQUENCE [LARGE SCALE GENOMIC DNA]</scope>
    <source>
        <strain evidence="2 3">114J</strain>
    </source>
</reference>
<sequence length="417" mass="43759">MQSNDKLRMAIRATAAAAVLGVASQASAVTLNVGDDVEASLYGYARLNASYDIDENIATSTQAGDFSKINTGAAEDNEVTGHFGADAKQTRLGVKATHSSGVAVVVEGDFRGSGNSAGSLRLRHGYGTYKGLLAGRTWSNYNSFVGNTATLDFDGTPGVAGLQDRTEQVRYTSGPLSISLEEGKGSLSQVNPAKTQFTLDPDTGVIAEETVDPAVGDVASVKNSMPDITARLEDSIGRLSYSLGAVINHVEYDTGTADDSVIGFAGFAAGKFALTDMITIQGAVNYSDGANSYMWRTGDNYYGADGYLLNGDIETISSYSASIGTGISLGGGRSINIGYGMATMDWDDAEQDFAGNAGQLAAVRAETETNQAIHANYMWSPAPSVTMGVEYKYLKTEEVGGNDGDANRVMFAAQYNF</sequence>
<dbReference type="OrthoDB" id="190887at2"/>
<organism evidence="2 3">
    <name type="scientific">Marinobacter pelagius</name>
    <dbReference type="NCBI Taxonomy" id="379482"/>
    <lineage>
        <taxon>Bacteria</taxon>
        <taxon>Pseudomonadati</taxon>
        <taxon>Pseudomonadota</taxon>
        <taxon>Gammaproteobacteria</taxon>
        <taxon>Pseudomonadales</taxon>
        <taxon>Marinobacteraceae</taxon>
        <taxon>Marinobacter</taxon>
    </lineage>
</organism>
<dbReference type="Pfam" id="PF19577">
    <property type="entry name" value="DcaP"/>
    <property type="match status" value="1"/>
</dbReference>
<dbReference type="RefSeq" id="WP_113861484.1">
    <property type="nucleotide sequence ID" value="NZ_QNRO01000002.1"/>
</dbReference>
<dbReference type="Proteomes" id="UP000252995">
    <property type="component" value="Unassembled WGS sequence"/>
</dbReference>
<dbReference type="AlphaFoldDB" id="A0A366GZ80"/>
<feature type="chain" id="PRO_5016586406" description="Porin" evidence="1">
    <location>
        <begin position="29"/>
        <end position="417"/>
    </location>
</feature>
<name>A0A366GZ80_9GAMM</name>
<dbReference type="InterPro" id="IPR045748">
    <property type="entry name" value="DcaP"/>
</dbReference>